<name>A0A383EMB8_9ZZZZ</name>
<sequence>MEHLLENPETWVLVAFVIFVSLVARKASSMIASALDARADAIKTELETAARLREEAQSLLAQYQRQQRGVKDEVEAILEHARREGEIMTKDATARLAEQLSQRERQAKENIERNEAQVVDELRVTAAELAVAAAH</sequence>
<feature type="non-terminal residue" evidence="14">
    <location>
        <position position="135"/>
    </location>
</feature>
<keyword evidence="5" id="KW-0138">CF(0)</keyword>
<dbReference type="GO" id="GO:0015986">
    <property type="term" value="P:proton motive force-driven ATP synthesis"/>
    <property type="evidence" value="ECO:0007669"/>
    <property type="project" value="InterPro"/>
</dbReference>
<evidence type="ECO:0000256" key="6">
    <source>
        <dbReference type="ARBA" id="ARBA00022692"/>
    </source>
</evidence>
<dbReference type="GO" id="GO:0045259">
    <property type="term" value="C:proton-transporting ATP synthase complex"/>
    <property type="evidence" value="ECO:0007669"/>
    <property type="project" value="UniProtKB-KW"/>
</dbReference>
<keyword evidence="8 13" id="KW-1133">Transmembrane helix</keyword>
<dbReference type="Pfam" id="PF00430">
    <property type="entry name" value="ATP-synt_B"/>
    <property type="match status" value="1"/>
</dbReference>
<evidence type="ECO:0000256" key="1">
    <source>
        <dbReference type="ARBA" id="ARBA00004167"/>
    </source>
</evidence>
<comment type="function">
    <text evidence="11">F(1)F(0) ATP synthase produces ATP from ADP in the presence of a proton or sodium gradient. F-type ATPases consist of two structural domains, F(1) containing the extramembraneous catalytic core and F(0) containing the membrane proton channel, linked together by a central stalk and a peripheral stalk. During catalysis, ATP synthesis in the catalytic domain of F(1) is coupled via a rotary mechanism of the central stalk subunits to proton translocation.</text>
</comment>
<evidence type="ECO:0000256" key="10">
    <source>
        <dbReference type="ARBA" id="ARBA00023136"/>
    </source>
</evidence>
<gene>
    <name evidence="14" type="ORF">METZ01_LOCUS510633</name>
</gene>
<keyword evidence="4" id="KW-0813">Transport</keyword>
<evidence type="ECO:0000256" key="3">
    <source>
        <dbReference type="ARBA" id="ARBA00005513"/>
    </source>
</evidence>
<evidence type="ECO:0000256" key="8">
    <source>
        <dbReference type="ARBA" id="ARBA00022989"/>
    </source>
</evidence>
<evidence type="ECO:0000256" key="13">
    <source>
        <dbReference type="SAM" id="Phobius"/>
    </source>
</evidence>
<dbReference type="GO" id="GO:0046961">
    <property type="term" value="F:proton-transporting ATPase activity, rotational mechanism"/>
    <property type="evidence" value="ECO:0007669"/>
    <property type="project" value="TreeGrafter"/>
</dbReference>
<dbReference type="InterPro" id="IPR002146">
    <property type="entry name" value="ATP_synth_b/b'su_bac/chlpt"/>
</dbReference>
<proteinExistence type="inferred from homology"/>
<evidence type="ECO:0008006" key="15">
    <source>
        <dbReference type="Google" id="ProtNLM"/>
    </source>
</evidence>
<dbReference type="CDD" id="cd06503">
    <property type="entry name" value="ATP-synt_Fo_b"/>
    <property type="match status" value="1"/>
</dbReference>
<dbReference type="PANTHER" id="PTHR33445:SF1">
    <property type="entry name" value="ATP SYNTHASE SUBUNIT B"/>
    <property type="match status" value="1"/>
</dbReference>
<dbReference type="GO" id="GO:0012505">
    <property type="term" value="C:endomembrane system"/>
    <property type="evidence" value="ECO:0007669"/>
    <property type="project" value="UniProtKB-SubCell"/>
</dbReference>
<feature type="coiled-coil region" evidence="12">
    <location>
        <begin position="39"/>
        <end position="117"/>
    </location>
</feature>
<reference evidence="14" key="1">
    <citation type="submission" date="2018-05" db="EMBL/GenBank/DDBJ databases">
        <authorList>
            <person name="Lanie J.A."/>
            <person name="Ng W.-L."/>
            <person name="Kazmierczak K.M."/>
            <person name="Andrzejewski T.M."/>
            <person name="Davidsen T.M."/>
            <person name="Wayne K.J."/>
            <person name="Tettelin H."/>
            <person name="Glass J.I."/>
            <person name="Rusch D."/>
            <person name="Podicherti R."/>
            <person name="Tsui H.-C.T."/>
            <person name="Winkler M.E."/>
        </authorList>
    </citation>
    <scope>NUCLEOTIDE SEQUENCE</scope>
</reference>
<dbReference type="PANTHER" id="PTHR33445">
    <property type="entry name" value="ATP SYNTHASE SUBUNIT B', CHLOROPLASTIC"/>
    <property type="match status" value="1"/>
</dbReference>
<keyword evidence="9" id="KW-0406">Ion transport</keyword>
<organism evidence="14">
    <name type="scientific">marine metagenome</name>
    <dbReference type="NCBI Taxonomy" id="408172"/>
    <lineage>
        <taxon>unclassified sequences</taxon>
        <taxon>metagenomes</taxon>
        <taxon>ecological metagenomes</taxon>
    </lineage>
</organism>
<evidence type="ECO:0000256" key="4">
    <source>
        <dbReference type="ARBA" id="ARBA00022448"/>
    </source>
</evidence>
<evidence type="ECO:0000256" key="5">
    <source>
        <dbReference type="ARBA" id="ARBA00022547"/>
    </source>
</evidence>
<evidence type="ECO:0000256" key="2">
    <source>
        <dbReference type="ARBA" id="ARBA00004308"/>
    </source>
</evidence>
<comment type="subcellular location">
    <subcellularLocation>
        <location evidence="2">Endomembrane system</location>
    </subcellularLocation>
    <subcellularLocation>
        <location evidence="1">Membrane</location>
        <topology evidence="1">Single-pass membrane protein</topology>
    </subcellularLocation>
</comment>
<evidence type="ECO:0000256" key="7">
    <source>
        <dbReference type="ARBA" id="ARBA00022781"/>
    </source>
</evidence>
<feature type="transmembrane region" description="Helical" evidence="13">
    <location>
        <begin position="12"/>
        <end position="35"/>
    </location>
</feature>
<dbReference type="HAMAP" id="MF_01398">
    <property type="entry name" value="ATP_synth_b_bprime"/>
    <property type="match status" value="1"/>
</dbReference>
<evidence type="ECO:0000256" key="9">
    <source>
        <dbReference type="ARBA" id="ARBA00023065"/>
    </source>
</evidence>
<keyword evidence="10 13" id="KW-0472">Membrane</keyword>
<evidence type="ECO:0000313" key="14">
    <source>
        <dbReference type="EMBL" id="SVE57779.1"/>
    </source>
</evidence>
<dbReference type="EMBL" id="UINC01227047">
    <property type="protein sequence ID" value="SVE57779.1"/>
    <property type="molecule type" value="Genomic_DNA"/>
</dbReference>
<comment type="similarity">
    <text evidence="3">Belongs to the ATPase B chain family.</text>
</comment>
<accession>A0A383EMB8</accession>
<dbReference type="AlphaFoldDB" id="A0A383EMB8"/>
<evidence type="ECO:0000256" key="11">
    <source>
        <dbReference type="ARBA" id="ARBA00025198"/>
    </source>
</evidence>
<evidence type="ECO:0000256" key="12">
    <source>
        <dbReference type="SAM" id="Coils"/>
    </source>
</evidence>
<keyword evidence="12" id="KW-0175">Coiled coil</keyword>
<keyword evidence="7" id="KW-0375">Hydrogen ion transport</keyword>
<dbReference type="InterPro" id="IPR050059">
    <property type="entry name" value="ATP_synthase_B_chain"/>
</dbReference>
<protein>
    <recommendedName>
        <fullName evidence="15">ATP synthase YMF19-like N-terminal domain-containing protein</fullName>
    </recommendedName>
</protein>
<keyword evidence="6 13" id="KW-0812">Transmembrane</keyword>